<dbReference type="CDD" id="cd01949">
    <property type="entry name" value="GGDEF"/>
    <property type="match status" value="1"/>
</dbReference>
<dbReference type="PANTHER" id="PTHR46663:SF2">
    <property type="entry name" value="GGDEF DOMAIN-CONTAINING PROTEIN"/>
    <property type="match status" value="1"/>
</dbReference>
<dbReference type="RefSeq" id="WP_168117184.1">
    <property type="nucleotide sequence ID" value="NZ_BOON01000041.1"/>
</dbReference>
<evidence type="ECO:0000313" key="2">
    <source>
        <dbReference type="EMBL" id="GII24807.1"/>
    </source>
</evidence>
<keyword evidence="3" id="KW-1185">Reference proteome</keyword>
<dbReference type="InterPro" id="IPR029787">
    <property type="entry name" value="Nucleotide_cyclase"/>
</dbReference>
<dbReference type="InterPro" id="IPR052163">
    <property type="entry name" value="DGC-Regulatory_Protein"/>
</dbReference>
<dbReference type="AlphaFoldDB" id="A0A8J3TGN1"/>
<dbReference type="InterPro" id="IPR043128">
    <property type="entry name" value="Rev_trsase/Diguanyl_cyclase"/>
</dbReference>
<name>A0A8J3TGN1_9ACTN</name>
<dbReference type="PANTHER" id="PTHR46663">
    <property type="entry name" value="DIGUANYLATE CYCLASE DGCT-RELATED"/>
    <property type="match status" value="1"/>
</dbReference>
<protein>
    <recommendedName>
        <fullName evidence="1">GGDEF domain-containing protein</fullName>
    </recommendedName>
</protein>
<dbReference type="PROSITE" id="PS50887">
    <property type="entry name" value="GGDEF"/>
    <property type="match status" value="1"/>
</dbReference>
<organism evidence="2 3">
    <name type="scientific">Planosporangium mesophilum</name>
    <dbReference type="NCBI Taxonomy" id="689768"/>
    <lineage>
        <taxon>Bacteria</taxon>
        <taxon>Bacillati</taxon>
        <taxon>Actinomycetota</taxon>
        <taxon>Actinomycetes</taxon>
        <taxon>Micromonosporales</taxon>
        <taxon>Micromonosporaceae</taxon>
        <taxon>Planosporangium</taxon>
    </lineage>
</organism>
<gene>
    <name evidence="2" type="ORF">Pme01_44040</name>
</gene>
<dbReference type="Gene3D" id="3.30.70.270">
    <property type="match status" value="1"/>
</dbReference>
<evidence type="ECO:0000313" key="3">
    <source>
        <dbReference type="Proteomes" id="UP000599074"/>
    </source>
</evidence>
<reference evidence="2" key="1">
    <citation type="submission" date="2021-01" db="EMBL/GenBank/DDBJ databases">
        <title>Whole genome shotgun sequence of Planosporangium mesophilum NBRC 109066.</title>
        <authorList>
            <person name="Komaki H."/>
            <person name="Tamura T."/>
        </authorList>
    </citation>
    <scope>NUCLEOTIDE SEQUENCE</scope>
    <source>
        <strain evidence="2">NBRC 109066</strain>
    </source>
</reference>
<feature type="domain" description="GGDEF" evidence="1">
    <location>
        <begin position="73"/>
        <end position="207"/>
    </location>
</feature>
<comment type="caution">
    <text evidence="2">The sequence shown here is derived from an EMBL/GenBank/DDBJ whole genome shotgun (WGS) entry which is preliminary data.</text>
</comment>
<accession>A0A8J3TGN1</accession>
<dbReference type="Pfam" id="PF00990">
    <property type="entry name" value="GGDEF"/>
    <property type="match status" value="1"/>
</dbReference>
<dbReference type="SUPFAM" id="SSF55073">
    <property type="entry name" value="Nucleotide cyclase"/>
    <property type="match status" value="1"/>
</dbReference>
<evidence type="ECO:0000259" key="1">
    <source>
        <dbReference type="PROSITE" id="PS50887"/>
    </source>
</evidence>
<proteinExistence type="predicted"/>
<dbReference type="EMBL" id="BOON01000041">
    <property type="protein sequence ID" value="GII24807.1"/>
    <property type="molecule type" value="Genomic_DNA"/>
</dbReference>
<dbReference type="SMART" id="SM00267">
    <property type="entry name" value="GGDEF"/>
    <property type="match status" value="1"/>
</dbReference>
<dbReference type="NCBIfam" id="TIGR00254">
    <property type="entry name" value="GGDEF"/>
    <property type="match status" value="1"/>
</dbReference>
<sequence>MEILSPATRIDAGLHQTVPAADAELARLRAQVAWLQAEREALWWAVGHDELTGLANRRGFYMLAPTVLREPGRPAVVIVLDLNGFKPINDRFGHDAGDRVLCVVAKRLARHVGDNLAARLGGDEFAAVVSSPYPYHREQWWQPAVTALSAAIAEPVSVGDHSVTVTASIGVAPARGDAEICELLHDADLAMYQAKMSGSSHVVCGVDTAIGAGHSRQVAAVPAKPTTQGHIPAQRSQVLELAIISAAQQKGAALPAPTCDPVRRDPVEVAPAGTYHPRDPVWVHRYGAWRPGVVEDASSRAVMITYRCAQGQGTVVDTVSAEFVLPRIEADPQLDRTTSGPGTAA</sequence>
<dbReference type="Proteomes" id="UP000599074">
    <property type="component" value="Unassembled WGS sequence"/>
</dbReference>
<dbReference type="InterPro" id="IPR000160">
    <property type="entry name" value="GGDEF_dom"/>
</dbReference>